<dbReference type="EMBL" id="CAUWAG010000006">
    <property type="protein sequence ID" value="CAJ2503545.1"/>
    <property type="molecule type" value="Genomic_DNA"/>
</dbReference>
<evidence type="ECO:0000256" key="8">
    <source>
        <dbReference type="ARBA" id="ARBA00038489"/>
    </source>
</evidence>
<dbReference type="SUPFAM" id="SSF52833">
    <property type="entry name" value="Thioredoxin-like"/>
    <property type="match status" value="1"/>
</dbReference>
<evidence type="ECO:0000313" key="11">
    <source>
        <dbReference type="EMBL" id="CAJ2503545.1"/>
    </source>
</evidence>
<dbReference type="AlphaFoldDB" id="A0AAI8VF68"/>
<dbReference type="Pfam" id="PF00578">
    <property type="entry name" value="AhpC-TSA"/>
    <property type="match status" value="1"/>
</dbReference>
<dbReference type="PROSITE" id="PS51352">
    <property type="entry name" value="THIOREDOXIN_2"/>
    <property type="match status" value="1"/>
</dbReference>
<gene>
    <name evidence="11" type="ORF">KHLLAP_LOCUS4013</name>
</gene>
<dbReference type="GO" id="GO:0008379">
    <property type="term" value="F:thioredoxin peroxidase activity"/>
    <property type="evidence" value="ECO:0007669"/>
    <property type="project" value="TreeGrafter"/>
</dbReference>
<dbReference type="InterPro" id="IPR000866">
    <property type="entry name" value="AhpC/TSA"/>
</dbReference>
<keyword evidence="3" id="KW-0049">Antioxidant</keyword>
<dbReference type="GO" id="GO:0034599">
    <property type="term" value="P:cellular response to oxidative stress"/>
    <property type="evidence" value="ECO:0007669"/>
    <property type="project" value="TreeGrafter"/>
</dbReference>
<dbReference type="EC" id="1.11.1.24" evidence="1"/>
<protein>
    <recommendedName>
        <fullName evidence="1">thioredoxin-dependent peroxiredoxin</fullName>
        <ecNumber evidence="1">1.11.1.24</ecNumber>
    </recommendedName>
    <alternativeName>
        <fullName evidence="7">Thioredoxin peroxidase</fullName>
    </alternativeName>
</protein>
<evidence type="ECO:0000256" key="4">
    <source>
        <dbReference type="ARBA" id="ARBA00023002"/>
    </source>
</evidence>
<dbReference type="Gene3D" id="3.40.30.10">
    <property type="entry name" value="Glutaredoxin"/>
    <property type="match status" value="1"/>
</dbReference>
<reference evidence="11" key="1">
    <citation type="submission" date="2023-10" db="EMBL/GenBank/DDBJ databases">
        <authorList>
            <person name="Hackl T."/>
        </authorList>
    </citation>
    <scope>NUCLEOTIDE SEQUENCE</scope>
</reference>
<dbReference type="InterPro" id="IPR036249">
    <property type="entry name" value="Thioredoxin-like_sf"/>
</dbReference>
<evidence type="ECO:0000256" key="1">
    <source>
        <dbReference type="ARBA" id="ARBA00013017"/>
    </source>
</evidence>
<keyword evidence="6" id="KW-0676">Redox-active center</keyword>
<comment type="caution">
    <text evidence="11">The sequence shown here is derived from an EMBL/GenBank/DDBJ whole genome shotgun (WGS) entry which is preliminary data.</text>
</comment>
<evidence type="ECO:0000256" key="6">
    <source>
        <dbReference type="ARBA" id="ARBA00023284"/>
    </source>
</evidence>
<evidence type="ECO:0000256" key="7">
    <source>
        <dbReference type="ARBA" id="ARBA00032824"/>
    </source>
</evidence>
<keyword evidence="2" id="KW-0575">Peroxidase</keyword>
<dbReference type="InterPro" id="IPR013766">
    <property type="entry name" value="Thioredoxin_domain"/>
</dbReference>
<keyword evidence="4" id="KW-0560">Oxidoreductase</keyword>
<dbReference type="Proteomes" id="UP001295740">
    <property type="component" value="Unassembled WGS sequence"/>
</dbReference>
<dbReference type="PANTHER" id="PTHR42801:SF7">
    <property type="entry name" value="SLL1159 PROTEIN"/>
    <property type="match status" value="1"/>
</dbReference>
<evidence type="ECO:0000256" key="9">
    <source>
        <dbReference type="ARBA" id="ARBA00049091"/>
    </source>
</evidence>
<feature type="domain" description="Thioredoxin" evidence="10">
    <location>
        <begin position="43"/>
        <end position="216"/>
    </location>
</feature>
<comment type="catalytic activity">
    <reaction evidence="9">
        <text>a hydroperoxide + [thioredoxin]-dithiol = an alcohol + [thioredoxin]-disulfide + H2O</text>
        <dbReference type="Rhea" id="RHEA:62620"/>
        <dbReference type="Rhea" id="RHEA-COMP:10698"/>
        <dbReference type="Rhea" id="RHEA-COMP:10700"/>
        <dbReference type="ChEBI" id="CHEBI:15377"/>
        <dbReference type="ChEBI" id="CHEBI:29950"/>
        <dbReference type="ChEBI" id="CHEBI:30879"/>
        <dbReference type="ChEBI" id="CHEBI:35924"/>
        <dbReference type="ChEBI" id="CHEBI:50058"/>
        <dbReference type="EC" id="1.11.1.24"/>
    </reaction>
</comment>
<accession>A0AAI8VF68</accession>
<organism evidence="11 12">
    <name type="scientific">Anthostomella pinea</name>
    <dbReference type="NCBI Taxonomy" id="933095"/>
    <lineage>
        <taxon>Eukaryota</taxon>
        <taxon>Fungi</taxon>
        <taxon>Dikarya</taxon>
        <taxon>Ascomycota</taxon>
        <taxon>Pezizomycotina</taxon>
        <taxon>Sordariomycetes</taxon>
        <taxon>Xylariomycetidae</taxon>
        <taxon>Xylariales</taxon>
        <taxon>Xylariaceae</taxon>
        <taxon>Anthostomella</taxon>
    </lineage>
</organism>
<dbReference type="InterPro" id="IPR050924">
    <property type="entry name" value="Peroxiredoxin_BCP/PrxQ"/>
</dbReference>
<keyword evidence="5" id="KW-1015">Disulfide bond</keyword>
<comment type="similarity">
    <text evidence="8">Belongs to the peroxiredoxin family. BCP/PrxQ subfamily.</text>
</comment>
<evidence type="ECO:0000256" key="2">
    <source>
        <dbReference type="ARBA" id="ARBA00022559"/>
    </source>
</evidence>
<evidence type="ECO:0000256" key="3">
    <source>
        <dbReference type="ARBA" id="ARBA00022862"/>
    </source>
</evidence>
<name>A0AAI8VF68_9PEZI</name>
<sequence length="219" mass="23621">MSLAEQLSAVASKASSVIKPEFAAPIAAGHAKFLSTFNAASVVKPGDKLPAFTMLNATGQPVTSASLLAKGGPLLITFYRGEWCPFCNLAIASLQKHLPEFEARGVTLVAVSPELPNGNMTMTEKHELRFPVLTDLHNALARQLGIMYDQSGARDFHKSVGIDLEARNGDDSWEVPIPATLLVDREGVVRNAWVNPDFKTRLDPKVALAWIDALEMGAN</sequence>
<dbReference type="GO" id="GO:0045454">
    <property type="term" value="P:cell redox homeostasis"/>
    <property type="evidence" value="ECO:0007669"/>
    <property type="project" value="TreeGrafter"/>
</dbReference>
<evidence type="ECO:0000313" key="12">
    <source>
        <dbReference type="Proteomes" id="UP001295740"/>
    </source>
</evidence>
<evidence type="ECO:0000256" key="5">
    <source>
        <dbReference type="ARBA" id="ARBA00023157"/>
    </source>
</evidence>
<dbReference type="GO" id="GO:0005737">
    <property type="term" value="C:cytoplasm"/>
    <property type="evidence" value="ECO:0007669"/>
    <property type="project" value="TreeGrafter"/>
</dbReference>
<dbReference type="PANTHER" id="PTHR42801">
    <property type="entry name" value="THIOREDOXIN-DEPENDENT PEROXIDE REDUCTASE"/>
    <property type="match status" value="1"/>
</dbReference>
<dbReference type="CDD" id="cd02970">
    <property type="entry name" value="PRX_like2"/>
    <property type="match status" value="1"/>
</dbReference>
<proteinExistence type="inferred from homology"/>
<keyword evidence="12" id="KW-1185">Reference proteome</keyword>
<evidence type="ECO:0000259" key="10">
    <source>
        <dbReference type="PROSITE" id="PS51352"/>
    </source>
</evidence>